<dbReference type="RefSeq" id="WP_013888845.1">
    <property type="nucleotide sequence ID" value="NC_015673.1"/>
</dbReference>
<dbReference type="HOGENOM" id="CLU_1376166_0_0_11"/>
<organism evidence="2 3">
    <name type="scientific">Corynebacterium resistens (strain DSM 45100 / JCM 12819 / GTC 2026 / SICGH 158)</name>
    <dbReference type="NCBI Taxonomy" id="662755"/>
    <lineage>
        <taxon>Bacteria</taxon>
        <taxon>Bacillati</taxon>
        <taxon>Actinomycetota</taxon>
        <taxon>Actinomycetes</taxon>
        <taxon>Mycobacteriales</taxon>
        <taxon>Corynebacteriaceae</taxon>
        <taxon>Corynebacterium</taxon>
    </lineage>
</organism>
<keyword evidence="3" id="KW-1185">Reference proteome</keyword>
<reference evidence="2 3" key="1">
    <citation type="journal article" date="2012" name="BMC Genomics">
        <title>Complete genome sequence, lifestyle, and multi-drug resistance of the human pathogen Corynebacterium resistens DSM 45100 isolated from blood samples of a leukemia patient.</title>
        <authorList>
            <person name="Schroder J."/>
            <person name="Maus I."/>
            <person name="Meyer K."/>
            <person name="Wordemann S."/>
            <person name="Blom J."/>
            <person name="Jaenicke S."/>
            <person name="Schneider J."/>
            <person name="Trost E."/>
            <person name="Tauch A."/>
        </authorList>
    </citation>
    <scope>NUCLEOTIDE SEQUENCE [LARGE SCALE GENOMIC DNA]</scope>
    <source>
        <strain evidence="3">DSM 45100 / JCM 12819 / CCUG 50093 / GTC 2026 / SICGH 158</strain>
    </source>
</reference>
<dbReference type="Proteomes" id="UP000000492">
    <property type="component" value="Chromosome"/>
</dbReference>
<evidence type="ECO:0000313" key="3">
    <source>
        <dbReference type="Proteomes" id="UP000000492"/>
    </source>
</evidence>
<accession>F8DZL6</accession>
<dbReference type="STRING" id="662755.CRES_1481"/>
<dbReference type="KEGG" id="crd:CRES_1481"/>
<sequence length="198" mass="20901">MKKAHIRLVALAVTVATPFASITTTANAEPVRATNKVDSKQEKIESKLDLIGTPQWNHDIQKLKSEGKLKQTKKVKNGNFEVTSYHVIDPKTGDKVGEFSVKKPLTVERIGGKFDGMKPAIVFNQTDQKALKSGGGAAVAGMAAAWAAILSETVVGSVLSAGAISFIGGVAAVYLAQNGICSDNKDLVVNVAKQAHCE</sequence>
<dbReference type="EMBL" id="CP002857">
    <property type="protein sequence ID" value="AEI09835.1"/>
    <property type="molecule type" value="Genomic_DNA"/>
</dbReference>
<feature type="signal peptide" evidence="1">
    <location>
        <begin position="1"/>
        <end position="28"/>
    </location>
</feature>
<keyword evidence="1" id="KW-0732">Signal</keyword>
<proteinExistence type="predicted"/>
<evidence type="ECO:0000256" key="1">
    <source>
        <dbReference type="SAM" id="SignalP"/>
    </source>
</evidence>
<name>F8DZL6_CORRG</name>
<dbReference type="AlphaFoldDB" id="F8DZL6"/>
<evidence type="ECO:0000313" key="2">
    <source>
        <dbReference type="EMBL" id="AEI09835.1"/>
    </source>
</evidence>
<protein>
    <submittedName>
        <fullName evidence="2">Secreted protein</fullName>
    </submittedName>
</protein>
<gene>
    <name evidence="2" type="ordered locus">CRES_1481</name>
</gene>
<feature type="chain" id="PRO_5003375446" evidence="1">
    <location>
        <begin position="29"/>
        <end position="198"/>
    </location>
</feature>